<gene>
    <name evidence="3" type="ORF">Rhow_008531</name>
</gene>
<dbReference type="Pfam" id="PF20434">
    <property type="entry name" value="BD-FAE"/>
    <property type="match status" value="1"/>
</dbReference>
<dbReference type="InterPro" id="IPR050300">
    <property type="entry name" value="GDXG_lipolytic_enzyme"/>
</dbReference>
<dbReference type="PANTHER" id="PTHR48081">
    <property type="entry name" value="AB HYDROLASE SUPERFAMILY PROTEIN C4A8.06C"/>
    <property type="match status" value="1"/>
</dbReference>
<name>A0A402CKX0_RHOWR</name>
<protein>
    <submittedName>
        <fullName evidence="3">Probable lipase/esterase</fullName>
    </submittedName>
</protein>
<dbReference type="SUPFAM" id="SSF53474">
    <property type="entry name" value="alpha/beta-Hydrolases"/>
    <property type="match status" value="1"/>
</dbReference>
<dbReference type="EMBL" id="BHYM01000089">
    <property type="protein sequence ID" value="GCE44233.1"/>
    <property type="molecule type" value="Genomic_DNA"/>
</dbReference>
<dbReference type="InterPro" id="IPR029058">
    <property type="entry name" value="AB_hydrolase_fold"/>
</dbReference>
<keyword evidence="1" id="KW-0378">Hydrolase</keyword>
<sequence>MALIHGGWWRERFTLELMNDLARDLASRGHLVWNLEFRRIDAPAADGGWPSSLGDVVRSIGRMAQLDGVSAASIVAIGHSAGGHLGLLAARDLGLGGVVALAPITDLPRCAEAGLGESATPIFMGGTLADNHARYLDASPLHQVPIGSSQLIVHGTADVRVPVEHSRTYAERATSAGDRVHLAEVADGDHMFVLDPAHAYWPPALAWMQSTVS</sequence>
<dbReference type="AlphaFoldDB" id="A0A402CKX0"/>
<organism evidence="3 4">
    <name type="scientific">Rhodococcus wratislaviensis</name>
    <name type="common">Tsukamurella wratislaviensis</name>
    <dbReference type="NCBI Taxonomy" id="44752"/>
    <lineage>
        <taxon>Bacteria</taxon>
        <taxon>Bacillati</taxon>
        <taxon>Actinomycetota</taxon>
        <taxon>Actinomycetes</taxon>
        <taxon>Mycobacteriales</taxon>
        <taxon>Nocardiaceae</taxon>
        <taxon>Rhodococcus</taxon>
    </lineage>
</organism>
<dbReference type="Proteomes" id="UP000287519">
    <property type="component" value="Unassembled WGS sequence"/>
</dbReference>
<keyword evidence="4" id="KW-1185">Reference proteome</keyword>
<proteinExistence type="predicted"/>
<evidence type="ECO:0000313" key="4">
    <source>
        <dbReference type="Proteomes" id="UP000287519"/>
    </source>
</evidence>
<dbReference type="Gene3D" id="3.40.50.1820">
    <property type="entry name" value="alpha/beta hydrolase"/>
    <property type="match status" value="1"/>
</dbReference>
<evidence type="ECO:0000256" key="1">
    <source>
        <dbReference type="ARBA" id="ARBA00022801"/>
    </source>
</evidence>
<dbReference type="GO" id="GO:0008236">
    <property type="term" value="F:serine-type peptidase activity"/>
    <property type="evidence" value="ECO:0007669"/>
    <property type="project" value="InterPro"/>
</dbReference>
<dbReference type="GO" id="GO:0006508">
    <property type="term" value="P:proteolysis"/>
    <property type="evidence" value="ECO:0007669"/>
    <property type="project" value="InterPro"/>
</dbReference>
<reference evidence="3 4" key="1">
    <citation type="submission" date="2018-11" db="EMBL/GenBank/DDBJ databases">
        <title>Microbial catabolism of amino acid.</title>
        <authorList>
            <person name="Hibi M."/>
            <person name="Ogawa J."/>
        </authorList>
    </citation>
    <scope>NUCLEOTIDE SEQUENCE [LARGE SCALE GENOMIC DNA]</scope>
    <source>
        <strain evidence="3 4">C31-06</strain>
    </source>
</reference>
<accession>A0A402CKX0</accession>
<dbReference type="InterPro" id="IPR049492">
    <property type="entry name" value="BD-FAE-like_dom"/>
</dbReference>
<comment type="caution">
    <text evidence="3">The sequence shown here is derived from an EMBL/GenBank/DDBJ whole genome shotgun (WGS) entry which is preliminary data.</text>
</comment>
<evidence type="ECO:0000313" key="3">
    <source>
        <dbReference type="EMBL" id="GCE44233.1"/>
    </source>
</evidence>
<evidence type="ECO:0000259" key="2">
    <source>
        <dbReference type="Pfam" id="PF20434"/>
    </source>
</evidence>
<feature type="domain" description="BD-FAE-like" evidence="2">
    <location>
        <begin position="3"/>
        <end position="170"/>
    </location>
</feature>